<evidence type="ECO:0000256" key="2">
    <source>
        <dbReference type="ARBA" id="ARBA00008779"/>
    </source>
</evidence>
<evidence type="ECO:0000256" key="3">
    <source>
        <dbReference type="ARBA" id="ARBA00022723"/>
    </source>
</evidence>
<evidence type="ECO:0000256" key="8">
    <source>
        <dbReference type="SAM" id="SignalP"/>
    </source>
</evidence>
<feature type="signal peptide" evidence="8">
    <location>
        <begin position="1"/>
        <end position="26"/>
    </location>
</feature>
<keyword evidence="4 8" id="KW-0732">Signal</keyword>
<reference evidence="10 11" key="2">
    <citation type="journal article" date="2016" name="ISME J.">
        <title>Characterization of the first cultured representative of Verrucomicrobia subdivision 5 indicates the proposal of a novel phylum.</title>
        <authorList>
            <person name="Spring S."/>
            <person name="Bunk B."/>
            <person name="Sproer C."/>
            <person name="Schumann P."/>
            <person name="Rohde M."/>
            <person name="Tindall B.J."/>
            <person name="Klenk H.P."/>
        </authorList>
    </citation>
    <scope>NUCLEOTIDE SEQUENCE [LARGE SCALE GENOMIC DNA]</scope>
    <source>
        <strain evidence="10 11">L21-Fru-AB</strain>
    </source>
</reference>
<dbReference type="Gene3D" id="3.40.720.10">
    <property type="entry name" value="Alkaline Phosphatase, subunit A"/>
    <property type="match status" value="1"/>
</dbReference>
<name>A0A0G3EEC2_9BACT</name>
<dbReference type="EC" id="3.1.6.6" evidence="10"/>
<gene>
    <name evidence="10" type="primary">betC_5</name>
    <name evidence="10" type="ORF">L21SP4_01426</name>
</gene>
<dbReference type="AlphaFoldDB" id="A0A0G3EEC2"/>
<accession>A0A0G3EEC2</accession>
<reference evidence="11" key="1">
    <citation type="submission" date="2015-02" db="EMBL/GenBank/DDBJ databases">
        <title>Description and complete genome sequence of the first cultured representative of the subdivision 5 of the Verrucomicrobia phylum.</title>
        <authorList>
            <person name="Spring S."/>
            <person name="Bunk B."/>
            <person name="Sproer C."/>
            <person name="Klenk H.-P."/>
        </authorList>
    </citation>
    <scope>NUCLEOTIDE SEQUENCE [LARGE SCALE GENOMIC DNA]</scope>
    <source>
        <strain evidence="11">L21-Fru-AB</strain>
    </source>
</reference>
<comment type="cofactor">
    <cofactor evidence="1">
        <name>Ca(2+)</name>
        <dbReference type="ChEBI" id="CHEBI:29108"/>
    </cofactor>
</comment>
<evidence type="ECO:0000313" key="11">
    <source>
        <dbReference type="Proteomes" id="UP000035268"/>
    </source>
</evidence>
<dbReference type="GO" id="GO:0047753">
    <property type="term" value="F:choline-sulfatase activity"/>
    <property type="evidence" value="ECO:0007669"/>
    <property type="project" value="UniProtKB-EC"/>
</dbReference>
<dbReference type="RefSeq" id="WP_160300735.1">
    <property type="nucleotide sequence ID" value="NZ_CP010904.1"/>
</dbReference>
<keyword evidence="11" id="KW-1185">Reference proteome</keyword>
<feature type="chain" id="PRO_5005184182" evidence="8">
    <location>
        <begin position="27"/>
        <end position="468"/>
    </location>
</feature>
<dbReference type="SUPFAM" id="SSF53649">
    <property type="entry name" value="Alkaline phosphatase-like"/>
    <property type="match status" value="1"/>
</dbReference>
<dbReference type="InterPro" id="IPR017850">
    <property type="entry name" value="Alkaline_phosphatase_core_sf"/>
</dbReference>
<evidence type="ECO:0000313" key="10">
    <source>
        <dbReference type="EMBL" id="AKJ64673.1"/>
    </source>
</evidence>
<dbReference type="GO" id="GO:0004065">
    <property type="term" value="F:arylsulfatase activity"/>
    <property type="evidence" value="ECO:0007669"/>
    <property type="project" value="TreeGrafter"/>
</dbReference>
<dbReference type="InterPro" id="IPR000917">
    <property type="entry name" value="Sulfatase_N"/>
</dbReference>
<dbReference type="InterPro" id="IPR050738">
    <property type="entry name" value="Sulfatase"/>
</dbReference>
<evidence type="ECO:0000256" key="4">
    <source>
        <dbReference type="ARBA" id="ARBA00022729"/>
    </source>
</evidence>
<dbReference type="Proteomes" id="UP000035268">
    <property type="component" value="Chromosome"/>
</dbReference>
<evidence type="ECO:0000256" key="7">
    <source>
        <dbReference type="SAM" id="MobiDB-lite"/>
    </source>
</evidence>
<evidence type="ECO:0000259" key="9">
    <source>
        <dbReference type="Pfam" id="PF00884"/>
    </source>
</evidence>
<keyword evidence="6" id="KW-0106">Calcium</keyword>
<proteinExistence type="inferred from homology"/>
<feature type="domain" description="Sulfatase N-terminal" evidence="9">
    <location>
        <begin position="33"/>
        <end position="335"/>
    </location>
</feature>
<dbReference type="PANTHER" id="PTHR42693">
    <property type="entry name" value="ARYLSULFATASE FAMILY MEMBER"/>
    <property type="match status" value="1"/>
</dbReference>
<dbReference type="EMBL" id="CP010904">
    <property type="protein sequence ID" value="AKJ64673.1"/>
    <property type="molecule type" value="Genomic_DNA"/>
</dbReference>
<dbReference type="KEGG" id="vbl:L21SP4_01426"/>
<evidence type="ECO:0000256" key="6">
    <source>
        <dbReference type="ARBA" id="ARBA00022837"/>
    </source>
</evidence>
<evidence type="ECO:0000256" key="1">
    <source>
        <dbReference type="ARBA" id="ARBA00001913"/>
    </source>
</evidence>
<dbReference type="OrthoDB" id="9803751at2"/>
<sequence length="468" mass="51380" precursor="true">MGCTRTDFLRSLCAGTLGAAAGPALAQSSPDAPNIILFLMDDQAWAGTSLVMDRYRPESNSDFFRTPNLESLGRQGMTFSFAYAAAPMCGPSRASIQYGQSPAKLLHTGNTDAGRCRGGTGLAQALKAARPEYRAAHFGKWHVFEEPGALGYDEHDGRTGNESQTGPEDDPKRVREITNKAVDFMNRQVEAGHPFFLQVSQYAVHTPIRARKDLAEKWEARPGGTCHDGATYAALTEEADLSLGAILTRVRELGIEDSTYIIYTSDNGGSVLQPDHEGVPEEINRPLSGGKLYLSEGGLRVPLVIKGPGIVPRGYTYMPAVGHDLYPTVLDMAGVSSVPPEVEGGSLLPVCTTPGEVPVNRPREGLVWHFPNPHVNYKKWRAESSVLWEDWKLIKIWDTGERRLFNLVTDPYEEYNLAAQFPSRADELEQKLSAYLKSVDAAPPAPDPSLRRRAIEFWNEAMLKRHGG</sequence>
<evidence type="ECO:0000256" key="5">
    <source>
        <dbReference type="ARBA" id="ARBA00022801"/>
    </source>
</evidence>
<dbReference type="STRING" id="1307763.L21SP4_01426"/>
<comment type="similarity">
    <text evidence="2">Belongs to the sulfatase family.</text>
</comment>
<dbReference type="Pfam" id="PF00884">
    <property type="entry name" value="Sulfatase"/>
    <property type="match status" value="1"/>
</dbReference>
<feature type="region of interest" description="Disordered" evidence="7">
    <location>
        <begin position="149"/>
        <end position="172"/>
    </location>
</feature>
<keyword evidence="3" id="KW-0479">Metal-binding</keyword>
<dbReference type="PANTHER" id="PTHR42693:SF42">
    <property type="entry name" value="ARYLSULFATASE G"/>
    <property type="match status" value="1"/>
</dbReference>
<dbReference type="GO" id="GO:0046872">
    <property type="term" value="F:metal ion binding"/>
    <property type="evidence" value="ECO:0007669"/>
    <property type="project" value="UniProtKB-KW"/>
</dbReference>
<dbReference type="Gene3D" id="3.30.1120.10">
    <property type="match status" value="1"/>
</dbReference>
<organism evidence="10 11">
    <name type="scientific">Kiritimatiella glycovorans</name>
    <dbReference type="NCBI Taxonomy" id="1307763"/>
    <lineage>
        <taxon>Bacteria</taxon>
        <taxon>Pseudomonadati</taxon>
        <taxon>Kiritimatiellota</taxon>
        <taxon>Kiritimatiellia</taxon>
        <taxon>Kiritimatiellales</taxon>
        <taxon>Kiritimatiellaceae</taxon>
        <taxon>Kiritimatiella</taxon>
    </lineage>
</organism>
<keyword evidence="5 10" id="KW-0378">Hydrolase</keyword>
<protein>
    <submittedName>
        <fullName evidence="10">Choline-sulfatase</fullName>
        <ecNumber evidence="10">3.1.6.6</ecNumber>
    </submittedName>
</protein>